<reference evidence="3" key="2">
    <citation type="journal article" date="2013" name="Nat. Commun.">
        <title>Genome of the Chinese tree shrew.</title>
        <authorList>
            <person name="Fan Y."/>
            <person name="Huang Z.Y."/>
            <person name="Cao C.C."/>
            <person name="Chen C.S."/>
            <person name="Chen Y.X."/>
            <person name="Fan D.D."/>
            <person name="He J."/>
            <person name="Hou H.L."/>
            <person name="Hu L."/>
            <person name="Hu X.T."/>
            <person name="Jiang X.T."/>
            <person name="Lai R."/>
            <person name="Lang Y.S."/>
            <person name="Liang B."/>
            <person name="Liao S.G."/>
            <person name="Mu D."/>
            <person name="Ma Y.Y."/>
            <person name="Niu Y.Y."/>
            <person name="Sun X.Q."/>
            <person name="Xia J.Q."/>
            <person name="Xiao J."/>
            <person name="Xiong Z.Q."/>
            <person name="Xu L."/>
            <person name="Yang L."/>
            <person name="Zhang Y."/>
            <person name="Zhao W."/>
            <person name="Zhao X.D."/>
            <person name="Zheng Y.T."/>
            <person name="Zhou J.M."/>
            <person name="Zhu Y.B."/>
            <person name="Zhang G.J."/>
            <person name="Wang J."/>
            <person name="Yao Y.G."/>
        </authorList>
    </citation>
    <scope>NUCLEOTIDE SEQUENCE [LARGE SCALE GENOMIC DNA]</scope>
</reference>
<proteinExistence type="predicted"/>
<reference evidence="3" key="1">
    <citation type="submission" date="2012-07" db="EMBL/GenBank/DDBJ databases">
        <title>Genome of the Chinese tree shrew, a rising model animal genetically related to primates.</title>
        <authorList>
            <person name="Zhang G."/>
            <person name="Fan Y."/>
            <person name="Yao Y."/>
            <person name="Huang Z."/>
        </authorList>
    </citation>
    <scope>NUCLEOTIDE SEQUENCE [LARGE SCALE GENOMIC DNA]</scope>
</reference>
<gene>
    <name evidence="2" type="ORF">TREES_T100007526</name>
</gene>
<accession>L9KYM7</accession>
<protein>
    <submittedName>
        <fullName evidence="2">Uncharacterized protein</fullName>
    </submittedName>
</protein>
<sequence>MEHSSMYMQALILQCPVLVQRHLVFQVEEPVDLIKEYHPTNETAGNKEDGSSVTRCLKTPQTPLPIPNYHYRGKQRIAYLLKHPLIFPPPLQLFNNHLAQEGQEKLEVDQAPTRETHIHLRIPVRSPHVCVMAGAEDEKMTMGSLCDALSQNTGDNLKNQMSQKPKSSEKPKEPGPTRGNHVCP</sequence>
<evidence type="ECO:0000313" key="2">
    <source>
        <dbReference type="EMBL" id="ELW67896.1"/>
    </source>
</evidence>
<evidence type="ECO:0000256" key="1">
    <source>
        <dbReference type="SAM" id="MobiDB-lite"/>
    </source>
</evidence>
<dbReference type="AlphaFoldDB" id="L9KYM7"/>
<dbReference type="Proteomes" id="UP000011518">
    <property type="component" value="Unassembled WGS sequence"/>
</dbReference>
<dbReference type="InParanoid" id="L9KYM7"/>
<evidence type="ECO:0000313" key="3">
    <source>
        <dbReference type="Proteomes" id="UP000011518"/>
    </source>
</evidence>
<feature type="region of interest" description="Disordered" evidence="1">
    <location>
        <begin position="147"/>
        <end position="184"/>
    </location>
</feature>
<keyword evidence="3" id="KW-1185">Reference proteome</keyword>
<feature type="compositionally biased region" description="Basic and acidic residues" evidence="1">
    <location>
        <begin position="166"/>
        <end position="175"/>
    </location>
</feature>
<organism evidence="2 3">
    <name type="scientific">Tupaia chinensis</name>
    <name type="common">Chinese tree shrew</name>
    <name type="synonym">Tupaia belangeri chinensis</name>
    <dbReference type="NCBI Taxonomy" id="246437"/>
    <lineage>
        <taxon>Eukaryota</taxon>
        <taxon>Metazoa</taxon>
        <taxon>Chordata</taxon>
        <taxon>Craniata</taxon>
        <taxon>Vertebrata</taxon>
        <taxon>Euteleostomi</taxon>
        <taxon>Mammalia</taxon>
        <taxon>Eutheria</taxon>
        <taxon>Euarchontoglires</taxon>
        <taxon>Scandentia</taxon>
        <taxon>Tupaiidae</taxon>
        <taxon>Tupaia</taxon>
    </lineage>
</organism>
<feature type="compositionally biased region" description="Polar residues" evidence="1">
    <location>
        <begin position="149"/>
        <end position="163"/>
    </location>
</feature>
<name>L9KYM7_TUPCH</name>
<dbReference type="EMBL" id="KB320597">
    <property type="protein sequence ID" value="ELW67896.1"/>
    <property type="molecule type" value="Genomic_DNA"/>
</dbReference>